<sequence>MARDLIVASDPEDLSRILDLWSLRLSALARLRLTNQASAECTNLFAVLNAIPPTGSAANLASSTVTGLLSVLRARVHYWAGDVRGYVDALAGLLTGCKAKARAENGALATAEANLSMWLERSARVCLMIASQLVEMKDYHAAITLLTPLCTQQLSPRTDAPPVPSPAIHSAVARIYLLSGNIPKAAEHFKIVASCADVEPGTIAMNTALFCSASGDWQRAEAALREVLEQDPRNYTAMNNLAVTLLAQGKVRDGIGLLEQAMRASPASVLSAEPFIFNLSTLYELRSSTAIDKKRELLIEVARWGGDGLRATCLKMPSS</sequence>
<dbReference type="SUPFAM" id="SSF48452">
    <property type="entry name" value="TPR-like"/>
    <property type="match status" value="1"/>
</dbReference>
<protein>
    <submittedName>
        <fullName evidence="1">Uncharacterized protein</fullName>
    </submittedName>
</protein>
<dbReference type="SMART" id="SM00028">
    <property type="entry name" value="TPR"/>
    <property type="match status" value="3"/>
</dbReference>
<dbReference type="AlphaFoldDB" id="A0A0C9ZW39"/>
<dbReference type="GO" id="GO:0030008">
    <property type="term" value="C:TRAPP complex"/>
    <property type="evidence" value="ECO:0007669"/>
    <property type="project" value="TreeGrafter"/>
</dbReference>
<dbReference type="InterPro" id="IPR019734">
    <property type="entry name" value="TPR_rpt"/>
</dbReference>
<dbReference type="GO" id="GO:0005794">
    <property type="term" value="C:Golgi apparatus"/>
    <property type="evidence" value="ECO:0007669"/>
    <property type="project" value="TreeGrafter"/>
</dbReference>
<organism evidence="1 2">
    <name type="scientific">Pisolithus microcarpus 441</name>
    <dbReference type="NCBI Taxonomy" id="765257"/>
    <lineage>
        <taxon>Eukaryota</taxon>
        <taxon>Fungi</taxon>
        <taxon>Dikarya</taxon>
        <taxon>Basidiomycota</taxon>
        <taxon>Agaricomycotina</taxon>
        <taxon>Agaricomycetes</taxon>
        <taxon>Agaricomycetidae</taxon>
        <taxon>Boletales</taxon>
        <taxon>Sclerodermatineae</taxon>
        <taxon>Pisolithaceae</taxon>
        <taxon>Pisolithus</taxon>
    </lineage>
</organism>
<evidence type="ECO:0000313" key="2">
    <source>
        <dbReference type="Proteomes" id="UP000054018"/>
    </source>
</evidence>
<dbReference type="PANTHER" id="PTHR21581:SF6">
    <property type="entry name" value="TRAFFICKING PROTEIN PARTICLE COMPLEX SUBUNIT 12"/>
    <property type="match status" value="1"/>
</dbReference>
<dbReference type="HOGENOM" id="CLU_028756_0_0_1"/>
<gene>
    <name evidence="1" type="ORF">PISMIDRAFT_99778</name>
</gene>
<dbReference type="Pfam" id="PF13432">
    <property type="entry name" value="TPR_16"/>
    <property type="match status" value="1"/>
</dbReference>
<keyword evidence="2" id="KW-1185">Reference proteome</keyword>
<dbReference type="OrthoDB" id="428342at2759"/>
<accession>A0A0C9ZW39</accession>
<dbReference type="EMBL" id="KN833722">
    <property type="protein sequence ID" value="KIK23878.1"/>
    <property type="molecule type" value="Genomic_DNA"/>
</dbReference>
<dbReference type="PANTHER" id="PTHR21581">
    <property type="entry name" value="D-ALANYL-D-ALANINE CARBOXYPEPTIDASE"/>
    <property type="match status" value="1"/>
</dbReference>
<dbReference type="Gene3D" id="1.25.40.10">
    <property type="entry name" value="Tetratricopeptide repeat domain"/>
    <property type="match status" value="1"/>
</dbReference>
<dbReference type="STRING" id="765257.A0A0C9ZW39"/>
<proteinExistence type="predicted"/>
<dbReference type="InterPro" id="IPR011990">
    <property type="entry name" value="TPR-like_helical_dom_sf"/>
</dbReference>
<evidence type="ECO:0000313" key="1">
    <source>
        <dbReference type="EMBL" id="KIK23878.1"/>
    </source>
</evidence>
<name>A0A0C9ZW39_9AGAM</name>
<dbReference type="Proteomes" id="UP000054018">
    <property type="component" value="Unassembled WGS sequence"/>
</dbReference>
<reference evidence="1 2" key="1">
    <citation type="submission" date="2014-04" db="EMBL/GenBank/DDBJ databases">
        <authorList>
            <consortium name="DOE Joint Genome Institute"/>
            <person name="Kuo A."/>
            <person name="Kohler A."/>
            <person name="Costa M.D."/>
            <person name="Nagy L.G."/>
            <person name="Floudas D."/>
            <person name="Copeland A."/>
            <person name="Barry K.W."/>
            <person name="Cichocki N."/>
            <person name="Veneault-Fourrey C."/>
            <person name="LaButti K."/>
            <person name="Lindquist E.A."/>
            <person name="Lipzen A."/>
            <person name="Lundell T."/>
            <person name="Morin E."/>
            <person name="Murat C."/>
            <person name="Sun H."/>
            <person name="Tunlid A."/>
            <person name="Henrissat B."/>
            <person name="Grigoriev I.V."/>
            <person name="Hibbett D.S."/>
            <person name="Martin F."/>
            <person name="Nordberg H.P."/>
            <person name="Cantor M.N."/>
            <person name="Hua S.X."/>
        </authorList>
    </citation>
    <scope>NUCLEOTIDE SEQUENCE [LARGE SCALE GENOMIC DNA]</scope>
    <source>
        <strain evidence="1 2">441</strain>
    </source>
</reference>
<reference evidence="2" key="2">
    <citation type="submission" date="2015-01" db="EMBL/GenBank/DDBJ databases">
        <title>Evolutionary Origins and Diversification of the Mycorrhizal Mutualists.</title>
        <authorList>
            <consortium name="DOE Joint Genome Institute"/>
            <consortium name="Mycorrhizal Genomics Consortium"/>
            <person name="Kohler A."/>
            <person name="Kuo A."/>
            <person name="Nagy L.G."/>
            <person name="Floudas D."/>
            <person name="Copeland A."/>
            <person name="Barry K.W."/>
            <person name="Cichocki N."/>
            <person name="Veneault-Fourrey C."/>
            <person name="LaButti K."/>
            <person name="Lindquist E.A."/>
            <person name="Lipzen A."/>
            <person name="Lundell T."/>
            <person name="Morin E."/>
            <person name="Murat C."/>
            <person name="Riley R."/>
            <person name="Ohm R."/>
            <person name="Sun H."/>
            <person name="Tunlid A."/>
            <person name="Henrissat B."/>
            <person name="Grigoriev I.V."/>
            <person name="Hibbett D.S."/>
            <person name="Martin F."/>
        </authorList>
    </citation>
    <scope>NUCLEOTIDE SEQUENCE [LARGE SCALE GENOMIC DNA]</scope>
    <source>
        <strain evidence="2">441</strain>
    </source>
</reference>